<dbReference type="SUPFAM" id="SSF53850">
    <property type="entry name" value="Periplasmic binding protein-like II"/>
    <property type="match status" value="1"/>
</dbReference>
<name>A0ABT2X0C8_9RHOB</name>
<proteinExistence type="inferred from homology"/>
<comment type="similarity">
    <text evidence="1">Belongs to the LysR transcriptional regulatory family.</text>
</comment>
<evidence type="ECO:0000313" key="7">
    <source>
        <dbReference type="Proteomes" id="UP001209535"/>
    </source>
</evidence>
<sequence>MPVAPPRPNAPPLNALRAFEAAARLGGFAAAAEELGVTPGAVAAHVKALEDGLGAALFERHAKGVRLSALGHRVLPEFTEAFDRLGLAVQALRAEAAPGTVHIATLPAIAQLWLSPRLPALRAAAPAITISITAMEEPPDLKRAPFDLNLFYRPEGEGRVLAPDEIFPVCAPSLAARLARPEDLADVPCLTDSVWAEDWRIWAEAALPGAGFAPEGPVFSLYALAVEEAVNGAGVLMGHGALVARHLESGALVAPFGPRLRLGRDLSLWSARPHRPGSPAARVADWLARPGG</sequence>
<evidence type="ECO:0000256" key="1">
    <source>
        <dbReference type="ARBA" id="ARBA00009437"/>
    </source>
</evidence>
<keyword evidence="7" id="KW-1185">Reference proteome</keyword>
<dbReference type="InterPro" id="IPR036388">
    <property type="entry name" value="WH-like_DNA-bd_sf"/>
</dbReference>
<evidence type="ECO:0000313" key="6">
    <source>
        <dbReference type="EMBL" id="MCU9847379.1"/>
    </source>
</evidence>
<gene>
    <name evidence="6" type="ORF">OEZ60_05115</name>
</gene>
<dbReference type="Gene3D" id="1.10.10.10">
    <property type="entry name" value="Winged helix-like DNA-binding domain superfamily/Winged helix DNA-binding domain"/>
    <property type="match status" value="1"/>
</dbReference>
<reference evidence="6 7" key="1">
    <citation type="submission" date="2022-10" db="EMBL/GenBank/DDBJ databases">
        <title>Defluviimonas sp. nov., isolated from ocean surface sediments.</title>
        <authorList>
            <person name="He W."/>
            <person name="Wang L."/>
            <person name="Zhang D.-F."/>
        </authorList>
    </citation>
    <scope>NUCLEOTIDE SEQUENCE [LARGE SCALE GENOMIC DNA]</scope>
    <source>
        <strain evidence="6 7">WL0024</strain>
    </source>
</reference>
<dbReference type="RefSeq" id="WP_263333877.1">
    <property type="nucleotide sequence ID" value="NZ_JAOVQO010000004.1"/>
</dbReference>
<comment type="caution">
    <text evidence="6">The sequence shown here is derived from an EMBL/GenBank/DDBJ whole genome shotgun (WGS) entry which is preliminary data.</text>
</comment>
<protein>
    <submittedName>
        <fullName evidence="6">LysR substrate-binding domain-containing protein</fullName>
    </submittedName>
</protein>
<dbReference type="InterPro" id="IPR005119">
    <property type="entry name" value="LysR_subst-bd"/>
</dbReference>
<keyword evidence="4" id="KW-0804">Transcription</keyword>
<dbReference type="EMBL" id="JAOVQO010000004">
    <property type="protein sequence ID" value="MCU9847379.1"/>
    <property type="molecule type" value="Genomic_DNA"/>
</dbReference>
<accession>A0ABT2X0C8</accession>
<evidence type="ECO:0000259" key="5">
    <source>
        <dbReference type="PROSITE" id="PS50931"/>
    </source>
</evidence>
<dbReference type="PRINTS" id="PR00039">
    <property type="entry name" value="HTHLYSR"/>
</dbReference>
<evidence type="ECO:0000256" key="2">
    <source>
        <dbReference type="ARBA" id="ARBA00023015"/>
    </source>
</evidence>
<feature type="domain" description="HTH lysR-type" evidence="5">
    <location>
        <begin position="11"/>
        <end position="68"/>
    </location>
</feature>
<dbReference type="SUPFAM" id="SSF46785">
    <property type="entry name" value="Winged helix' DNA-binding domain"/>
    <property type="match status" value="1"/>
</dbReference>
<dbReference type="Pfam" id="PF00126">
    <property type="entry name" value="HTH_1"/>
    <property type="match status" value="1"/>
</dbReference>
<dbReference type="PANTHER" id="PTHR30537">
    <property type="entry name" value="HTH-TYPE TRANSCRIPTIONAL REGULATOR"/>
    <property type="match status" value="1"/>
</dbReference>
<organism evidence="6 7">
    <name type="scientific">Albidovulum salinarum</name>
    <dbReference type="NCBI Taxonomy" id="2984153"/>
    <lineage>
        <taxon>Bacteria</taxon>
        <taxon>Pseudomonadati</taxon>
        <taxon>Pseudomonadota</taxon>
        <taxon>Alphaproteobacteria</taxon>
        <taxon>Rhodobacterales</taxon>
        <taxon>Paracoccaceae</taxon>
        <taxon>Albidovulum</taxon>
    </lineage>
</organism>
<dbReference type="PANTHER" id="PTHR30537:SF74">
    <property type="entry name" value="HTH-TYPE TRANSCRIPTIONAL REGULATOR TRPI"/>
    <property type="match status" value="1"/>
</dbReference>
<dbReference type="Pfam" id="PF03466">
    <property type="entry name" value="LysR_substrate"/>
    <property type="match status" value="1"/>
</dbReference>
<dbReference type="InterPro" id="IPR036390">
    <property type="entry name" value="WH_DNA-bd_sf"/>
</dbReference>
<evidence type="ECO:0000256" key="3">
    <source>
        <dbReference type="ARBA" id="ARBA00023125"/>
    </source>
</evidence>
<dbReference type="Gene3D" id="3.40.190.10">
    <property type="entry name" value="Periplasmic binding protein-like II"/>
    <property type="match status" value="2"/>
</dbReference>
<dbReference type="PROSITE" id="PS50931">
    <property type="entry name" value="HTH_LYSR"/>
    <property type="match status" value="1"/>
</dbReference>
<keyword evidence="2" id="KW-0805">Transcription regulation</keyword>
<evidence type="ECO:0000256" key="4">
    <source>
        <dbReference type="ARBA" id="ARBA00023163"/>
    </source>
</evidence>
<dbReference type="InterPro" id="IPR000847">
    <property type="entry name" value="LysR_HTH_N"/>
</dbReference>
<dbReference type="InterPro" id="IPR058163">
    <property type="entry name" value="LysR-type_TF_proteobact-type"/>
</dbReference>
<dbReference type="Proteomes" id="UP001209535">
    <property type="component" value="Unassembled WGS sequence"/>
</dbReference>
<keyword evidence="3" id="KW-0238">DNA-binding</keyword>